<dbReference type="Pfam" id="PF12915">
    <property type="entry name" value="DUF3833"/>
    <property type="match status" value="1"/>
</dbReference>
<comment type="caution">
    <text evidence="1">The sequence shown here is derived from an EMBL/GenBank/DDBJ whole genome shotgun (WGS) entry which is preliminary data.</text>
</comment>
<gene>
    <name evidence="1" type="ORF">V6242_12390</name>
</gene>
<organism evidence="1 2">
    <name type="scientific">Marinomonas arenicola</name>
    <dbReference type="NCBI Taxonomy" id="569601"/>
    <lineage>
        <taxon>Bacteria</taxon>
        <taxon>Pseudomonadati</taxon>
        <taxon>Pseudomonadota</taxon>
        <taxon>Gammaproteobacteria</taxon>
        <taxon>Oceanospirillales</taxon>
        <taxon>Oceanospirillaceae</taxon>
        <taxon>Marinomonas</taxon>
    </lineage>
</organism>
<keyword evidence="2" id="KW-1185">Reference proteome</keyword>
<name>A0ABU9G7F7_9GAMM</name>
<dbReference type="Proteomes" id="UP001379949">
    <property type="component" value="Unassembled WGS sequence"/>
</dbReference>
<accession>A0ABU9G7F7</accession>
<evidence type="ECO:0000313" key="1">
    <source>
        <dbReference type="EMBL" id="MEL0613946.1"/>
    </source>
</evidence>
<evidence type="ECO:0000313" key="2">
    <source>
        <dbReference type="Proteomes" id="UP001379949"/>
    </source>
</evidence>
<reference evidence="1 2" key="1">
    <citation type="submission" date="2024-02" db="EMBL/GenBank/DDBJ databases">
        <title>Bacteria isolated from the canopy kelp, Nereocystis luetkeana.</title>
        <authorList>
            <person name="Pfister C.A."/>
            <person name="Younker I.T."/>
            <person name="Light S.H."/>
        </authorList>
    </citation>
    <scope>NUCLEOTIDE SEQUENCE [LARGE SCALE GENOMIC DNA]</scope>
    <source>
        <strain evidence="1 2">TI.4.07</strain>
    </source>
</reference>
<sequence length="186" mass="20927">MALLTRRMVWLKGVVFASFIGLLGCSSPTVSEYADNSPDFALSQFFSGHLTAHGILKNRSGKVIRYFDADLHGQWQDGVGTLKEDFVFDDDEKQHRTWTMTPDEHGQYIATANDVIGHGVIRQAGNALFMQYVLRVPYDGDTLDVSVDDRMYRVNDRVVINESVLSKFGFDVGYLTLVIEKVVDPE</sequence>
<proteinExistence type="predicted"/>
<dbReference type="EMBL" id="JBAKAR010000010">
    <property type="protein sequence ID" value="MEL0613946.1"/>
    <property type="molecule type" value="Genomic_DNA"/>
</dbReference>
<dbReference type="RefSeq" id="WP_341567564.1">
    <property type="nucleotide sequence ID" value="NZ_JBAKAR010000010.1"/>
</dbReference>
<protein>
    <submittedName>
        <fullName evidence="1">DUF3833 domain-containing protein</fullName>
    </submittedName>
</protein>
<dbReference type="InterPro" id="IPR024409">
    <property type="entry name" value="DUF3833"/>
</dbReference>
<dbReference type="PROSITE" id="PS51257">
    <property type="entry name" value="PROKAR_LIPOPROTEIN"/>
    <property type="match status" value="1"/>
</dbReference>